<accession>A0A133UAS7</accession>
<keyword evidence="2" id="KW-1185">Reference proteome</keyword>
<dbReference type="EMBL" id="LHXM01000028">
    <property type="protein sequence ID" value="KXA91303.1"/>
    <property type="molecule type" value="Genomic_DNA"/>
</dbReference>
<organism evidence="1 2">
    <name type="scientific">candidate division MSBL1 archaeon SCGC-AAA259D18</name>
    <dbReference type="NCBI Taxonomy" id="1698262"/>
    <lineage>
        <taxon>Archaea</taxon>
        <taxon>Methanobacteriati</taxon>
        <taxon>Methanobacteriota</taxon>
        <taxon>candidate division MSBL1</taxon>
    </lineage>
</organism>
<comment type="caution">
    <text evidence="1">The sequence shown here is derived from an EMBL/GenBank/DDBJ whole genome shotgun (WGS) entry which is preliminary data.</text>
</comment>
<dbReference type="Proteomes" id="UP000070195">
    <property type="component" value="Unassembled WGS sequence"/>
</dbReference>
<dbReference type="AlphaFoldDB" id="A0A133UAS7"/>
<protein>
    <submittedName>
        <fullName evidence="1">Uncharacterized protein</fullName>
    </submittedName>
</protein>
<sequence>SYWADWAQRVVSLARDNANLGDYDLQAIYVVEVSEPEVARDLIKIEQFQTDLKDVALLARIP</sequence>
<name>A0A133UAS7_9EURY</name>
<evidence type="ECO:0000313" key="2">
    <source>
        <dbReference type="Proteomes" id="UP000070195"/>
    </source>
</evidence>
<proteinExistence type="predicted"/>
<reference evidence="1 2" key="1">
    <citation type="journal article" date="2016" name="Sci. Rep.">
        <title>Metabolic traits of an uncultured archaeal lineage -MSBL1- from brine pools of the Red Sea.</title>
        <authorList>
            <person name="Mwirichia R."/>
            <person name="Alam I."/>
            <person name="Rashid M."/>
            <person name="Vinu M."/>
            <person name="Ba-Alawi W."/>
            <person name="Anthony Kamau A."/>
            <person name="Kamanda Ngugi D."/>
            <person name="Goker M."/>
            <person name="Klenk H.P."/>
            <person name="Bajic V."/>
            <person name="Stingl U."/>
        </authorList>
    </citation>
    <scope>NUCLEOTIDE SEQUENCE [LARGE SCALE GENOMIC DNA]</scope>
    <source>
        <strain evidence="1">SCGC-AAA259D18</strain>
    </source>
</reference>
<gene>
    <name evidence="1" type="ORF">AKJ63_01685</name>
</gene>
<evidence type="ECO:0000313" key="1">
    <source>
        <dbReference type="EMBL" id="KXA91303.1"/>
    </source>
</evidence>
<feature type="non-terminal residue" evidence="1">
    <location>
        <position position="1"/>
    </location>
</feature>